<proteinExistence type="predicted"/>
<dbReference type="InterPro" id="IPR038129">
    <property type="entry name" value="Nanos_sf"/>
</dbReference>
<dbReference type="GO" id="GO:0003676">
    <property type="term" value="F:nucleic acid binding"/>
    <property type="evidence" value="ECO:0007669"/>
    <property type="project" value="InterPro"/>
</dbReference>
<reference evidence="3" key="1">
    <citation type="journal article" date="2020" name="Nature">
        <title>Giant virus diversity and host interactions through global metagenomics.</title>
        <authorList>
            <person name="Schulz F."/>
            <person name="Roux S."/>
            <person name="Paez-Espino D."/>
            <person name="Jungbluth S."/>
            <person name="Walsh D.A."/>
            <person name="Denef V.J."/>
            <person name="McMahon K.D."/>
            <person name="Konstantinidis K.T."/>
            <person name="Eloe-Fadrosh E.A."/>
            <person name="Kyrpides N.C."/>
            <person name="Woyke T."/>
        </authorList>
    </citation>
    <scope>NUCLEOTIDE SEQUENCE</scope>
    <source>
        <strain evidence="3">GVMAG-M-3300023174-24</strain>
    </source>
</reference>
<evidence type="ECO:0000259" key="2">
    <source>
        <dbReference type="PROSITE" id="PS51522"/>
    </source>
</evidence>
<sequence length="169" mass="18487">MSRVSTNSMTPFCGACKKAGKKPEEYNSHWTNTKGILTCPLILASECGYCHEFGHWTKACPKLANRAGTGGGRNSGSGNSSGGWSFSKKSTNKYSVPDDSNKKPALSSTSNQKNLFSNLLEDSDTESESDDEIESIPVPIKVVQRYNYHERPHGRILDWAAECSDSDDD</sequence>
<feature type="domain" description="Nanos-type" evidence="2">
    <location>
        <begin position="12"/>
        <end position="62"/>
    </location>
</feature>
<name>A0A6C0DLP8_9ZZZZ</name>
<dbReference type="SUPFAM" id="SSF57756">
    <property type="entry name" value="Retrovirus zinc finger-like domains"/>
    <property type="match status" value="1"/>
</dbReference>
<dbReference type="InterPro" id="IPR036875">
    <property type="entry name" value="Znf_CCHC_sf"/>
</dbReference>
<dbReference type="Pfam" id="PF05741">
    <property type="entry name" value="zf-nanos"/>
    <property type="match status" value="1"/>
</dbReference>
<feature type="region of interest" description="Disordered" evidence="1">
    <location>
        <begin position="67"/>
        <end position="114"/>
    </location>
</feature>
<evidence type="ECO:0000313" key="3">
    <source>
        <dbReference type="EMBL" id="QHT17503.1"/>
    </source>
</evidence>
<dbReference type="PROSITE" id="PS51522">
    <property type="entry name" value="ZF_NANOS"/>
    <property type="match status" value="1"/>
</dbReference>
<organism evidence="3">
    <name type="scientific">viral metagenome</name>
    <dbReference type="NCBI Taxonomy" id="1070528"/>
    <lineage>
        <taxon>unclassified sequences</taxon>
        <taxon>metagenomes</taxon>
        <taxon>organismal metagenomes</taxon>
    </lineage>
</organism>
<evidence type="ECO:0000256" key="1">
    <source>
        <dbReference type="SAM" id="MobiDB-lite"/>
    </source>
</evidence>
<dbReference type="EMBL" id="MN739639">
    <property type="protein sequence ID" value="QHT17503.1"/>
    <property type="molecule type" value="Genomic_DNA"/>
</dbReference>
<accession>A0A6C0DLP8</accession>
<dbReference type="AlphaFoldDB" id="A0A6C0DLP8"/>
<dbReference type="Gene3D" id="4.10.60.30">
    <property type="entry name" value="Nanos, RNA-binding domain"/>
    <property type="match status" value="1"/>
</dbReference>
<dbReference type="GO" id="GO:0008270">
    <property type="term" value="F:zinc ion binding"/>
    <property type="evidence" value="ECO:0007669"/>
    <property type="project" value="InterPro"/>
</dbReference>
<dbReference type="InterPro" id="IPR024161">
    <property type="entry name" value="Znf_nanos-typ"/>
</dbReference>
<protein>
    <recommendedName>
        <fullName evidence="2">Nanos-type domain-containing protein</fullName>
    </recommendedName>
</protein>
<feature type="compositionally biased region" description="Gly residues" evidence="1">
    <location>
        <begin position="68"/>
        <end position="81"/>
    </location>
</feature>